<sequence length="189" mass="20261">AADPRLGEPAPPRPARPDRSYPRRGAPGGHRRERAERRVAPRPCAAPGRGKGASGRGGRARGAGARRGHGRGGRPPHPAQGGGRGDAPPLHGPAVRPSPSGHDGRRPGPARCAAQPRGRDHHCHEAPVARGDRLLRRPWRVARQGRGLCPARLWRGLRPPHRGQLFQRRRPAARRDPAPAQVRGPSACL</sequence>
<name>A0A6J4TYI7_9SPHN</name>
<reference evidence="2" key="1">
    <citation type="submission" date="2020-02" db="EMBL/GenBank/DDBJ databases">
        <authorList>
            <person name="Meier V. D."/>
        </authorList>
    </citation>
    <scope>NUCLEOTIDE SEQUENCE</scope>
    <source>
        <strain evidence="2">AVDCRST_MAG31</strain>
    </source>
</reference>
<protein>
    <submittedName>
        <fullName evidence="2">Septum formation protein Maf</fullName>
    </submittedName>
</protein>
<proteinExistence type="predicted"/>
<gene>
    <name evidence="2" type="ORF">AVDCRST_MAG31-2675</name>
</gene>
<feature type="non-terminal residue" evidence="2">
    <location>
        <position position="189"/>
    </location>
</feature>
<dbReference type="EMBL" id="CADCWA010000202">
    <property type="protein sequence ID" value="CAA9534270.1"/>
    <property type="molecule type" value="Genomic_DNA"/>
</dbReference>
<accession>A0A6J4TYI7</accession>
<feature type="compositionally biased region" description="Basic residues" evidence="1">
    <location>
        <begin position="64"/>
        <end position="74"/>
    </location>
</feature>
<evidence type="ECO:0000313" key="2">
    <source>
        <dbReference type="EMBL" id="CAA9534270.1"/>
    </source>
</evidence>
<feature type="region of interest" description="Disordered" evidence="1">
    <location>
        <begin position="167"/>
        <end position="189"/>
    </location>
</feature>
<organism evidence="2">
    <name type="scientific">uncultured Sphingomonas sp</name>
    <dbReference type="NCBI Taxonomy" id="158754"/>
    <lineage>
        <taxon>Bacteria</taxon>
        <taxon>Pseudomonadati</taxon>
        <taxon>Pseudomonadota</taxon>
        <taxon>Alphaproteobacteria</taxon>
        <taxon>Sphingomonadales</taxon>
        <taxon>Sphingomonadaceae</taxon>
        <taxon>Sphingomonas</taxon>
        <taxon>environmental samples</taxon>
    </lineage>
</organism>
<feature type="non-terminal residue" evidence="2">
    <location>
        <position position="1"/>
    </location>
</feature>
<feature type="region of interest" description="Disordered" evidence="1">
    <location>
        <begin position="1"/>
        <end position="126"/>
    </location>
</feature>
<evidence type="ECO:0000256" key="1">
    <source>
        <dbReference type="SAM" id="MobiDB-lite"/>
    </source>
</evidence>
<feature type="compositionally biased region" description="Gly residues" evidence="1">
    <location>
        <begin position="49"/>
        <end position="61"/>
    </location>
</feature>
<dbReference type="AlphaFoldDB" id="A0A6J4TYI7"/>